<comment type="caution">
    <text evidence="3">The sequence shown here is derived from an EMBL/GenBank/DDBJ whole genome shotgun (WGS) entry which is preliminary data.</text>
</comment>
<dbReference type="AlphaFoldDB" id="A0A9P4TVW5"/>
<evidence type="ECO:0000256" key="2">
    <source>
        <dbReference type="SAM" id="Phobius"/>
    </source>
</evidence>
<proteinExistence type="predicted"/>
<feature type="compositionally biased region" description="Polar residues" evidence="1">
    <location>
        <begin position="197"/>
        <end position="208"/>
    </location>
</feature>
<gene>
    <name evidence="3" type="ORF">EJ08DRAFT_699831</name>
</gene>
<feature type="transmembrane region" description="Helical" evidence="2">
    <location>
        <begin position="117"/>
        <end position="143"/>
    </location>
</feature>
<evidence type="ECO:0000256" key="1">
    <source>
        <dbReference type="SAM" id="MobiDB-lite"/>
    </source>
</evidence>
<feature type="compositionally biased region" description="Gly residues" evidence="1">
    <location>
        <begin position="249"/>
        <end position="260"/>
    </location>
</feature>
<accession>A0A9P4TVW5</accession>
<reference evidence="3" key="1">
    <citation type="journal article" date="2020" name="Stud. Mycol.">
        <title>101 Dothideomycetes genomes: a test case for predicting lifestyles and emergence of pathogens.</title>
        <authorList>
            <person name="Haridas S."/>
            <person name="Albert R."/>
            <person name="Binder M."/>
            <person name="Bloem J."/>
            <person name="Labutti K."/>
            <person name="Salamov A."/>
            <person name="Andreopoulos B."/>
            <person name="Baker S."/>
            <person name="Barry K."/>
            <person name="Bills G."/>
            <person name="Bluhm B."/>
            <person name="Cannon C."/>
            <person name="Castanera R."/>
            <person name="Culley D."/>
            <person name="Daum C."/>
            <person name="Ezra D."/>
            <person name="Gonzalez J."/>
            <person name="Henrissat B."/>
            <person name="Kuo A."/>
            <person name="Liang C."/>
            <person name="Lipzen A."/>
            <person name="Lutzoni F."/>
            <person name="Magnuson J."/>
            <person name="Mondo S."/>
            <person name="Nolan M."/>
            <person name="Ohm R."/>
            <person name="Pangilinan J."/>
            <person name="Park H.-J."/>
            <person name="Ramirez L."/>
            <person name="Alfaro M."/>
            <person name="Sun H."/>
            <person name="Tritt A."/>
            <person name="Yoshinaga Y."/>
            <person name="Zwiers L.-H."/>
            <person name="Turgeon B."/>
            <person name="Goodwin S."/>
            <person name="Spatafora J."/>
            <person name="Crous P."/>
            <person name="Grigoriev I."/>
        </authorList>
    </citation>
    <scope>NUCLEOTIDE SEQUENCE</scope>
    <source>
        <strain evidence="3">CBS 130266</strain>
    </source>
</reference>
<feature type="compositionally biased region" description="Pro residues" evidence="1">
    <location>
        <begin position="214"/>
        <end position="226"/>
    </location>
</feature>
<keyword evidence="2" id="KW-1133">Transmembrane helix</keyword>
<name>A0A9P4TVW5_9PEZI</name>
<evidence type="ECO:0000313" key="4">
    <source>
        <dbReference type="Proteomes" id="UP000800235"/>
    </source>
</evidence>
<keyword evidence="4" id="KW-1185">Reference proteome</keyword>
<feature type="region of interest" description="Disordered" evidence="1">
    <location>
        <begin position="149"/>
        <end position="289"/>
    </location>
</feature>
<organism evidence="3 4">
    <name type="scientific">Tothia fuscella</name>
    <dbReference type="NCBI Taxonomy" id="1048955"/>
    <lineage>
        <taxon>Eukaryota</taxon>
        <taxon>Fungi</taxon>
        <taxon>Dikarya</taxon>
        <taxon>Ascomycota</taxon>
        <taxon>Pezizomycotina</taxon>
        <taxon>Dothideomycetes</taxon>
        <taxon>Pleosporomycetidae</taxon>
        <taxon>Venturiales</taxon>
        <taxon>Cylindrosympodiaceae</taxon>
        <taxon>Tothia</taxon>
    </lineage>
</organism>
<sequence>MAQSVILRRIVEQIMKAPRELSSFKLSIATTCATQTVYKTEGDTKPRSIYGCFGAGKLYLTTPVSPSSVAGSAPSSALKSGAAQSSQPTPSGAAASSSTSSSSSATPVAATKSTTHVGIIAAGAGVGIALLLAIAGLIAWILILKKRNASRKPPSNTELQQMNADGKGSVPPPKDFKAELPTNEGWAAELPPESAPGSRQEQKPWSNLSAMPQSPAPSYSPAPPYPGVVSPMMPVGGGSGPAPDPFYGVYGGPNTGGGVQHAGMAELPGGRTQQHPLPGSARPQYAELG</sequence>
<evidence type="ECO:0000313" key="3">
    <source>
        <dbReference type="EMBL" id="KAF2427204.1"/>
    </source>
</evidence>
<dbReference type="OrthoDB" id="10626778at2759"/>
<feature type="compositionally biased region" description="Polar residues" evidence="1">
    <location>
        <begin position="153"/>
        <end position="163"/>
    </location>
</feature>
<dbReference type="Proteomes" id="UP000800235">
    <property type="component" value="Unassembled WGS sequence"/>
</dbReference>
<keyword evidence="2" id="KW-0812">Transmembrane</keyword>
<protein>
    <submittedName>
        <fullName evidence="3">Uncharacterized protein</fullName>
    </submittedName>
</protein>
<keyword evidence="2" id="KW-0472">Membrane</keyword>
<dbReference type="EMBL" id="MU007062">
    <property type="protein sequence ID" value="KAF2427204.1"/>
    <property type="molecule type" value="Genomic_DNA"/>
</dbReference>
<feature type="region of interest" description="Disordered" evidence="1">
    <location>
        <begin position="71"/>
        <end position="107"/>
    </location>
</feature>